<dbReference type="InterPro" id="IPR017166">
    <property type="entry name" value="UCP037290"/>
</dbReference>
<dbReference type="EMBL" id="SLWY01000003">
    <property type="protein sequence ID" value="TCO82977.1"/>
    <property type="molecule type" value="Genomic_DNA"/>
</dbReference>
<dbReference type="PIRSF" id="PIRSF037290">
    <property type="entry name" value="UCP037290"/>
    <property type="match status" value="1"/>
</dbReference>
<protein>
    <submittedName>
        <fullName evidence="2">Cell division inhibitor SulA</fullName>
    </submittedName>
</protein>
<proteinExistence type="predicted"/>
<dbReference type="Proteomes" id="UP000295765">
    <property type="component" value="Unassembled WGS sequence"/>
</dbReference>
<comment type="caution">
    <text evidence="2">The sequence shown here is derived from an EMBL/GenBank/DDBJ whole genome shotgun (WGS) entry which is preliminary data.</text>
</comment>
<gene>
    <name evidence="2" type="ORF">EV699_10322</name>
</gene>
<dbReference type="AlphaFoldDB" id="A0A4V2SDD0"/>
<feature type="region of interest" description="Disordered" evidence="1">
    <location>
        <begin position="210"/>
        <end position="231"/>
    </location>
</feature>
<dbReference type="InterPro" id="IPR047610">
    <property type="entry name" value="ImuA_translesion"/>
</dbReference>
<dbReference type="InterPro" id="IPR027417">
    <property type="entry name" value="P-loop_NTPase"/>
</dbReference>
<accession>A0A4V2SDD0</accession>
<dbReference type="Gene3D" id="3.40.50.300">
    <property type="entry name" value="P-loop containing nucleotide triphosphate hydrolases"/>
    <property type="match status" value="1"/>
</dbReference>
<keyword evidence="3" id="KW-1185">Reference proteome</keyword>
<organism evidence="2 3">
    <name type="scientific">Plasticicumulans lactativorans</name>
    <dbReference type="NCBI Taxonomy" id="1133106"/>
    <lineage>
        <taxon>Bacteria</taxon>
        <taxon>Pseudomonadati</taxon>
        <taxon>Pseudomonadota</taxon>
        <taxon>Gammaproteobacteria</taxon>
        <taxon>Candidatus Competibacteraceae</taxon>
        <taxon>Plasticicumulans</taxon>
    </lineage>
</organism>
<dbReference type="SUPFAM" id="SSF52540">
    <property type="entry name" value="P-loop containing nucleoside triphosphate hydrolases"/>
    <property type="match status" value="1"/>
</dbReference>
<reference evidence="2 3" key="1">
    <citation type="submission" date="2019-03" db="EMBL/GenBank/DDBJ databases">
        <title>Genomic Encyclopedia of Type Strains, Phase IV (KMG-IV): sequencing the most valuable type-strain genomes for metagenomic binning, comparative biology and taxonomic classification.</title>
        <authorList>
            <person name="Goeker M."/>
        </authorList>
    </citation>
    <scope>NUCLEOTIDE SEQUENCE [LARGE SCALE GENOMIC DNA]</scope>
    <source>
        <strain evidence="2 3">DSM 25287</strain>
    </source>
</reference>
<evidence type="ECO:0000313" key="3">
    <source>
        <dbReference type="Proteomes" id="UP000295765"/>
    </source>
</evidence>
<dbReference type="OrthoDB" id="9811176at2"/>
<evidence type="ECO:0000256" key="1">
    <source>
        <dbReference type="SAM" id="MobiDB-lite"/>
    </source>
</evidence>
<dbReference type="NCBIfam" id="NF033429">
    <property type="entry name" value="ImuA_translesion"/>
    <property type="match status" value="1"/>
</dbReference>
<name>A0A4V2SDD0_9GAMM</name>
<sequence>MSLERLLERGLVWRAGTKAVPLRDAAAPSGRAALDAAIGGGWPLGTLIEVLLADPAIGELGLVAPALATLAAGERWIVLVDPPQPPYAPAWAAAGVALERLLWVRVGDAAAAWACEQAPRDSAAGTVLAWGDGFGMTQLRRLQLAAAHGGTLGWLFRAEAHAHAHAPSPAPLRLHCTVSAQGVCVAVLKRRGGPARAVVAVRCTAVRRRGGMERPASRGAPGSQGEWRQAI</sequence>
<evidence type="ECO:0000313" key="2">
    <source>
        <dbReference type="EMBL" id="TCO82977.1"/>
    </source>
</evidence>